<dbReference type="InterPro" id="IPR017853">
    <property type="entry name" value="GH"/>
</dbReference>
<feature type="chain" id="PRO_5038741491" evidence="2">
    <location>
        <begin position="22"/>
        <end position="406"/>
    </location>
</feature>
<dbReference type="Pfam" id="PF13200">
    <property type="entry name" value="DUF4015"/>
    <property type="match status" value="1"/>
</dbReference>
<sequence length="406" mass="46018">MRVWKFIVMLLVAALMMSACNSGSNNEKETNGGKESSNKSNKHTYSDIDYPKDGVKGIYVTPDSANGKNFEELIQFINETELNAMVIDVKDDEGNITMDFKSDNKLISSNTVNRVDVKKIMKAMEKNNIYPIARIVTFKDSRLSQKKPDWSFKTSDGNVWENEGGDSFANPFNDKVWNYNIAVAKEAAKAGFKEVQFDYVRFPEGFENKDKSLQYSTGKYKNSDLNHVEQRVDTITNFLKTARKDLKSYDVQTSADVFGYAATVKETPGIGQSFPKIAKNVDVISSMIYPSHWSPGDFGLEAPDTEPYKTVDRYLDKEKEALKGIDRKKVKSRPWLQDFTASYLGEGQYKVYDKTEVTAQVQALKDHDINEFLLWDASADYTKGADYNPSKYTNPDAQKPENTKNN</sequence>
<evidence type="ECO:0000313" key="5">
    <source>
        <dbReference type="Proteomes" id="UP000241208"/>
    </source>
</evidence>
<reference evidence="4 5" key="1">
    <citation type="journal article" date="2016" name="Front. Microbiol.">
        <title>Comprehensive Phylogenetic Analysis of Bovine Non-aureus Staphylococci Species Based on Whole-Genome Sequencing.</title>
        <authorList>
            <person name="Naushad S."/>
            <person name="Barkema H.W."/>
            <person name="Luby C."/>
            <person name="Condas L.A."/>
            <person name="Nobrega D.B."/>
            <person name="Carson D.A."/>
            <person name="De Buck J."/>
        </authorList>
    </citation>
    <scope>NUCLEOTIDE SEQUENCE [LARGE SCALE GENOMIC DNA]</scope>
    <source>
        <strain evidence="4 5">SNUC 3829</strain>
    </source>
</reference>
<dbReference type="InterPro" id="IPR025275">
    <property type="entry name" value="DUF4015"/>
</dbReference>
<name>A0A2T4LU57_9STAP</name>
<dbReference type="Proteomes" id="UP000241208">
    <property type="component" value="Unassembled WGS sequence"/>
</dbReference>
<dbReference type="RefSeq" id="WP_107523393.1">
    <property type="nucleotide sequence ID" value="NZ_JABXXI010000004.1"/>
</dbReference>
<evidence type="ECO:0000259" key="3">
    <source>
        <dbReference type="Pfam" id="PF13200"/>
    </source>
</evidence>
<dbReference type="EMBL" id="PYZR01000027">
    <property type="protein sequence ID" value="PTF66875.1"/>
    <property type="molecule type" value="Genomic_DNA"/>
</dbReference>
<keyword evidence="2" id="KW-0732">Signal</keyword>
<feature type="domain" description="DUF4015" evidence="3">
    <location>
        <begin position="57"/>
        <end position="381"/>
    </location>
</feature>
<accession>A0A2T4LU57</accession>
<feature type="region of interest" description="Disordered" evidence="1">
    <location>
        <begin position="385"/>
        <end position="406"/>
    </location>
</feature>
<evidence type="ECO:0000256" key="1">
    <source>
        <dbReference type="SAM" id="MobiDB-lite"/>
    </source>
</evidence>
<evidence type="ECO:0000313" key="4">
    <source>
        <dbReference type="EMBL" id="PTF66875.1"/>
    </source>
</evidence>
<feature type="signal peptide" evidence="2">
    <location>
        <begin position="1"/>
        <end position="21"/>
    </location>
</feature>
<feature type="region of interest" description="Disordered" evidence="1">
    <location>
        <begin position="22"/>
        <end position="46"/>
    </location>
</feature>
<dbReference type="PROSITE" id="PS51257">
    <property type="entry name" value="PROKAR_LIPOPROTEIN"/>
    <property type="match status" value="1"/>
</dbReference>
<protein>
    <submittedName>
        <fullName evidence="4">GTP-binding protein</fullName>
    </submittedName>
</protein>
<dbReference type="Gene3D" id="3.20.20.80">
    <property type="entry name" value="Glycosidases"/>
    <property type="match status" value="1"/>
</dbReference>
<proteinExistence type="predicted"/>
<dbReference type="SUPFAM" id="SSF51445">
    <property type="entry name" value="(Trans)glycosidases"/>
    <property type="match status" value="1"/>
</dbReference>
<dbReference type="AlphaFoldDB" id="A0A2T4LU57"/>
<evidence type="ECO:0000256" key="2">
    <source>
        <dbReference type="SAM" id="SignalP"/>
    </source>
</evidence>
<gene>
    <name evidence="4" type="ORF">BUY34_03860</name>
</gene>
<organism evidence="4 5">
    <name type="scientific">Staphylococcus cohnii</name>
    <dbReference type="NCBI Taxonomy" id="29382"/>
    <lineage>
        <taxon>Bacteria</taxon>
        <taxon>Bacillati</taxon>
        <taxon>Bacillota</taxon>
        <taxon>Bacilli</taxon>
        <taxon>Bacillales</taxon>
        <taxon>Staphylococcaceae</taxon>
        <taxon>Staphylococcus</taxon>
        <taxon>Staphylococcus cohnii species complex</taxon>
    </lineage>
</organism>
<comment type="caution">
    <text evidence="4">The sequence shown here is derived from an EMBL/GenBank/DDBJ whole genome shotgun (WGS) entry which is preliminary data.</text>
</comment>